<proteinExistence type="inferred from homology"/>
<comment type="similarity">
    <text evidence="3 7">Belongs to the FPP/GGPP synthase family.</text>
</comment>
<dbReference type="GO" id="GO:0004659">
    <property type="term" value="F:prenyltransferase activity"/>
    <property type="evidence" value="ECO:0007669"/>
    <property type="project" value="InterPro"/>
</dbReference>
<keyword evidence="5" id="KW-0479">Metal-binding</keyword>
<dbReference type="InterPro" id="IPR008949">
    <property type="entry name" value="Isoprenoid_synthase_dom_sf"/>
</dbReference>
<evidence type="ECO:0000256" key="7">
    <source>
        <dbReference type="RuleBase" id="RU004466"/>
    </source>
</evidence>
<dbReference type="EMBL" id="JAOB01000001">
    <property type="protein sequence ID" value="EUA85037.1"/>
    <property type="molecule type" value="Genomic_DNA"/>
</dbReference>
<comment type="caution">
    <text evidence="9">The sequence shown here is derived from an EMBL/GenBank/DDBJ whole genome shotgun (WGS) entry which is preliminary data.</text>
</comment>
<protein>
    <submittedName>
        <fullName evidence="9">Polyprenyl synthetase family protein</fullName>
    </submittedName>
</protein>
<gene>
    <name evidence="9" type="ORF">I553_2817</name>
</gene>
<comment type="pathway">
    <text evidence="2">Isoprenoid biosynthesis.</text>
</comment>
<comment type="cofactor">
    <cofactor evidence="1">
        <name>Mg(2+)</name>
        <dbReference type="ChEBI" id="CHEBI:18420"/>
    </cofactor>
</comment>
<accession>X8EVU5</accession>
<dbReference type="InterPro" id="IPR000092">
    <property type="entry name" value="Polyprenyl_synt"/>
</dbReference>
<keyword evidence="4 7" id="KW-0808">Transferase</keyword>
<evidence type="ECO:0000256" key="2">
    <source>
        <dbReference type="ARBA" id="ARBA00005128"/>
    </source>
</evidence>
<keyword evidence="6" id="KW-0460">Magnesium</keyword>
<evidence type="ECO:0000256" key="5">
    <source>
        <dbReference type="ARBA" id="ARBA00022723"/>
    </source>
</evidence>
<dbReference type="GO" id="GO:0046872">
    <property type="term" value="F:metal ion binding"/>
    <property type="evidence" value="ECO:0007669"/>
    <property type="project" value="UniProtKB-KW"/>
</dbReference>
<feature type="region of interest" description="Disordered" evidence="8">
    <location>
        <begin position="162"/>
        <end position="189"/>
    </location>
</feature>
<dbReference type="Gene3D" id="1.10.600.10">
    <property type="entry name" value="Farnesyl Diphosphate Synthase"/>
    <property type="match status" value="1"/>
</dbReference>
<dbReference type="GO" id="GO:0008299">
    <property type="term" value="P:isoprenoid biosynthetic process"/>
    <property type="evidence" value="ECO:0007669"/>
    <property type="project" value="InterPro"/>
</dbReference>
<evidence type="ECO:0000256" key="8">
    <source>
        <dbReference type="SAM" id="MobiDB-lite"/>
    </source>
</evidence>
<name>X8EVU5_MYCXE</name>
<dbReference type="PROSITE" id="PS00723">
    <property type="entry name" value="POLYPRENYL_SYNTHASE_1"/>
    <property type="match status" value="1"/>
</dbReference>
<evidence type="ECO:0000256" key="4">
    <source>
        <dbReference type="ARBA" id="ARBA00022679"/>
    </source>
</evidence>
<sequence length="302" mass="31735">MLALPTVGWAYRDGNAAFETWRASVRDAVLASVADFVATRCAVDLRGPGADIAAEVVQGFVGGGKCVRSTFALLAGCAGRCRAAALRAAASLELLHAFALLQDDVMDDSPVRRGRASAHVQFACWHRDRGLSGSSSRFGESAAMLLGDLCLVWAEQMLREADSPATPSTAPGRATTPCGPNSRSGNSVTLSSMPRACPVWLRCSTSRAASRVTTPCAGRWKSEPSSLAAMTMCSRCSAATVRPWARPFRCETTCSVSTARRGLPVSPRAPICRSARHHRRGGRLSAGGQRVTASVVGVDGLG</sequence>
<dbReference type="Pfam" id="PF00348">
    <property type="entry name" value="polyprenyl_synt"/>
    <property type="match status" value="1"/>
</dbReference>
<organism evidence="9">
    <name type="scientific">Mycobacterium xenopi 4042</name>
    <dbReference type="NCBI Taxonomy" id="1299334"/>
    <lineage>
        <taxon>Bacteria</taxon>
        <taxon>Bacillati</taxon>
        <taxon>Actinomycetota</taxon>
        <taxon>Actinomycetes</taxon>
        <taxon>Mycobacteriales</taxon>
        <taxon>Mycobacteriaceae</taxon>
        <taxon>Mycobacterium</taxon>
    </lineage>
</organism>
<evidence type="ECO:0000256" key="3">
    <source>
        <dbReference type="ARBA" id="ARBA00006706"/>
    </source>
</evidence>
<evidence type="ECO:0000256" key="6">
    <source>
        <dbReference type="ARBA" id="ARBA00022842"/>
    </source>
</evidence>
<reference evidence="9" key="1">
    <citation type="submission" date="2014-01" db="EMBL/GenBank/DDBJ databases">
        <authorList>
            <person name="Brown-Elliot B."/>
            <person name="Wallace R."/>
            <person name="Lenaerts A."/>
            <person name="Ordway D."/>
            <person name="DeGroote M.A."/>
            <person name="Parker T."/>
            <person name="Sizemore C."/>
            <person name="Tallon L.J."/>
            <person name="Sadzewicz L.K."/>
            <person name="Sengamalay N."/>
            <person name="Fraser C.M."/>
            <person name="Hine E."/>
            <person name="Shefchek K.A."/>
            <person name="Das S.P."/>
            <person name="Tettelin H."/>
        </authorList>
    </citation>
    <scope>NUCLEOTIDE SEQUENCE [LARGE SCALE GENOMIC DNA]</scope>
    <source>
        <strain evidence="9">4042</strain>
    </source>
</reference>
<evidence type="ECO:0000313" key="9">
    <source>
        <dbReference type="EMBL" id="EUA85037.1"/>
    </source>
</evidence>
<dbReference type="PATRIC" id="fig|1299334.3.peg.21"/>
<dbReference type="InterPro" id="IPR033749">
    <property type="entry name" value="Polyprenyl_synt_CS"/>
</dbReference>
<feature type="compositionally biased region" description="Polar residues" evidence="8">
    <location>
        <begin position="178"/>
        <end position="189"/>
    </location>
</feature>
<dbReference type="PANTHER" id="PTHR12001">
    <property type="entry name" value="GERANYLGERANYL PYROPHOSPHATE SYNTHASE"/>
    <property type="match status" value="1"/>
</dbReference>
<dbReference type="AlphaFoldDB" id="X8EVU5"/>
<evidence type="ECO:0000256" key="1">
    <source>
        <dbReference type="ARBA" id="ARBA00001946"/>
    </source>
</evidence>
<dbReference type="SUPFAM" id="SSF48576">
    <property type="entry name" value="Terpenoid synthases"/>
    <property type="match status" value="1"/>
</dbReference>
<dbReference type="PANTHER" id="PTHR12001:SF85">
    <property type="entry name" value="SHORT CHAIN ISOPRENYL DIPHOSPHATE SYNTHASE"/>
    <property type="match status" value="1"/>
</dbReference>